<organism evidence="2 3">
    <name type="scientific">Scrofimicrobium canadense</name>
    <dbReference type="NCBI Taxonomy" id="2652290"/>
    <lineage>
        <taxon>Bacteria</taxon>
        <taxon>Bacillati</taxon>
        <taxon>Actinomycetota</taxon>
        <taxon>Actinomycetes</taxon>
        <taxon>Actinomycetales</taxon>
        <taxon>Actinomycetaceae</taxon>
        <taxon>Scrofimicrobium</taxon>
    </lineage>
</organism>
<dbReference type="Gene3D" id="3.40.960.10">
    <property type="entry name" value="VSR Endonuclease"/>
    <property type="match status" value="1"/>
</dbReference>
<accession>A0A6N7VTF5</accession>
<keyword evidence="3" id="KW-1185">Reference proteome</keyword>
<dbReference type="AlphaFoldDB" id="A0A6N7VTF5"/>
<name>A0A6N7VTF5_9ACTO</name>
<proteinExistence type="predicted"/>
<sequence>MRGDLPKKFGQACAVKKARKLGVSNKRLRRTDLLRPHAGVRAVEEASQEAKLKALLDALPQGVCFAGLTAAAIYGLPLPQGTKLDQVLDQEPIVAVSAGKAAIQRKEIRCMRLQFGLGDIVHWRGMPVTSPVRTWHDISRELDGPMLLAVTDVLLRRRISREELNQWNDRHQGSRGSLLRRRTVVWADPGAESPMESMLRWHLLAGGLPRPECNTTILIPDHSPIRVDLLYREAGLVVEYQGAYHFRDIRQAQRDEHRRRILEKAGFQVIAVVSQDLRAIEGVVAHVAQSIDQRAGYRLHGVLYRLKHEGECLVLTVFTGEQRSKPNTHRQRKDQCEASSAAAAAAPTIPAVLKSFAGTIGVLRESSGRNIS</sequence>
<evidence type="ECO:0000313" key="3">
    <source>
        <dbReference type="Proteomes" id="UP000470875"/>
    </source>
</evidence>
<dbReference type="Proteomes" id="UP000470875">
    <property type="component" value="Unassembled WGS sequence"/>
</dbReference>
<dbReference type="EMBL" id="VULO01000011">
    <property type="protein sequence ID" value="MSS85054.1"/>
    <property type="molecule type" value="Genomic_DNA"/>
</dbReference>
<reference evidence="2 3" key="1">
    <citation type="submission" date="2019-08" db="EMBL/GenBank/DDBJ databases">
        <title>In-depth cultivation of the pig gut microbiome towards novel bacterial diversity and tailored functional studies.</title>
        <authorList>
            <person name="Wylensek D."/>
            <person name="Hitch T.C.A."/>
            <person name="Clavel T."/>
        </authorList>
    </citation>
    <scope>NUCLEOTIDE SEQUENCE [LARGE SCALE GENOMIC DNA]</scope>
    <source>
        <strain evidence="2 3">WB03_NA08</strain>
    </source>
</reference>
<dbReference type="Pfam" id="PF04480">
    <property type="entry name" value="DUF559"/>
    <property type="match status" value="1"/>
</dbReference>
<dbReference type="SUPFAM" id="SSF52980">
    <property type="entry name" value="Restriction endonuclease-like"/>
    <property type="match status" value="1"/>
</dbReference>
<evidence type="ECO:0000259" key="1">
    <source>
        <dbReference type="Pfam" id="PF04480"/>
    </source>
</evidence>
<dbReference type="InterPro" id="IPR007569">
    <property type="entry name" value="DUF559"/>
</dbReference>
<dbReference type="InterPro" id="IPR011335">
    <property type="entry name" value="Restrct_endonuc-II-like"/>
</dbReference>
<feature type="domain" description="DUF559" evidence="1">
    <location>
        <begin position="227"/>
        <end position="290"/>
    </location>
</feature>
<comment type="caution">
    <text evidence="2">The sequence shown here is derived from an EMBL/GenBank/DDBJ whole genome shotgun (WGS) entry which is preliminary data.</text>
</comment>
<dbReference type="RefSeq" id="WP_154545947.1">
    <property type="nucleotide sequence ID" value="NZ_VULO01000011.1"/>
</dbReference>
<protein>
    <submittedName>
        <fullName evidence="2">DUF559 domain-containing protein</fullName>
    </submittedName>
</protein>
<gene>
    <name evidence="2" type="ORF">FYJ24_09825</name>
</gene>
<evidence type="ECO:0000313" key="2">
    <source>
        <dbReference type="EMBL" id="MSS85054.1"/>
    </source>
</evidence>